<dbReference type="GO" id="GO:0003676">
    <property type="term" value="F:nucleic acid binding"/>
    <property type="evidence" value="ECO:0007669"/>
    <property type="project" value="InterPro"/>
</dbReference>
<sequence>MTRATKAFHKKSYEEATKFEDFNVVGLKKKKNKEENSEDSVVAGKKRRFERPDKVVESEGVVKIKKPKVMSAEKREREKERRKIRRSKVKFDPKMTCFLCRKVGHSIKDCQLEKNNGKEKNKLVSEKPLAGVCYRCNSMEHSLKECKKKVDKSACPENEHGLYPNGGNCKYCGSVRHLAKDCKPDKDAIELGTIDATQGYNSLNIIKKIFFLNFSLNY</sequence>
<evidence type="ECO:0000313" key="3">
    <source>
        <dbReference type="EMBL" id="KAJ3218528.1"/>
    </source>
</evidence>
<proteinExistence type="predicted"/>
<feature type="domain" description="CCHC-type" evidence="2">
    <location>
        <begin position="132"/>
        <end position="148"/>
    </location>
</feature>
<dbReference type="GO" id="GO:0008270">
    <property type="term" value="F:zinc ion binding"/>
    <property type="evidence" value="ECO:0007669"/>
    <property type="project" value="InterPro"/>
</dbReference>
<feature type="region of interest" description="Disordered" evidence="1">
    <location>
        <begin position="30"/>
        <end position="49"/>
    </location>
</feature>
<keyword evidence="4" id="KW-1185">Reference proteome</keyword>
<dbReference type="SUPFAM" id="SSF57756">
    <property type="entry name" value="Retrovirus zinc finger-like domains"/>
    <property type="match status" value="1"/>
</dbReference>
<feature type="domain" description="CCHC-type" evidence="2">
    <location>
        <begin position="96"/>
        <end position="112"/>
    </location>
</feature>
<evidence type="ECO:0000313" key="4">
    <source>
        <dbReference type="Proteomes" id="UP001211065"/>
    </source>
</evidence>
<dbReference type="Pfam" id="PF00098">
    <property type="entry name" value="zf-CCHC"/>
    <property type="match status" value="1"/>
</dbReference>
<dbReference type="InterPro" id="IPR042246">
    <property type="entry name" value="ZCCHC9"/>
</dbReference>
<protein>
    <recommendedName>
        <fullName evidence="2">CCHC-type domain-containing protein</fullName>
    </recommendedName>
</protein>
<dbReference type="InterPro" id="IPR001878">
    <property type="entry name" value="Znf_CCHC"/>
</dbReference>
<gene>
    <name evidence="3" type="ORF">HK099_005023</name>
</gene>
<dbReference type="Proteomes" id="UP001211065">
    <property type="component" value="Unassembled WGS sequence"/>
</dbReference>
<dbReference type="SMART" id="SM00343">
    <property type="entry name" value="ZnF_C2HC"/>
    <property type="match status" value="3"/>
</dbReference>
<dbReference type="Gene3D" id="4.10.60.10">
    <property type="entry name" value="Zinc finger, CCHC-type"/>
    <property type="match status" value="2"/>
</dbReference>
<dbReference type="PANTHER" id="PTHR46242">
    <property type="entry name" value="ZINC FINGER CCHC DOMAIN-CONTAINING PROTEIN 9 ZCCHC9"/>
    <property type="match status" value="1"/>
</dbReference>
<evidence type="ECO:0000259" key="2">
    <source>
        <dbReference type="SMART" id="SM00343"/>
    </source>
</evidence>
<name>A0AAD5TZH1_9FUNG</name>
<feature type="domain" description="CCHC-type" evidence="2">
    <location>
        <begin position="168"/>
        <end position="184"/>
    </location>
</feature>
<accession>A0AAD5TZH1</accession>
<evidence type="ECO:0000256" key="1">
    <source>
        <dbReference type="SAM" id="MobiDB-lite"/>
    </source>
</evidence>
<comment type="caution">
    <text evidence="3">The sequence shown here is derived from an EMBL/GenBank/DDBJ whole genome shotgun (WGS) entry which is preliminary data.</text>
</comment>
<dbReference type="EMBL" id="JADGJW010000376">
    <property type="protein sequence ID" value="KAJ3218528.1"/>
    <property type="molecule type" value="Genomic_DNA"/>
</dbReference>
<dbReference type="GO" id="GO:0005730">
    <property type="term" value="C:nucleolus"/>
    <property type="evidence" value="ECO:0007669"/>
    <property type="project" value="TreeGrafter"/>
</dbReference>
<reference evidence="3" key="1">
    <citation type="submission" date="2020-05" db="EMBL/GenBank/DDBJ databases">
        <title>Phylogenomic resolution of chytrid fungi.</title>
        <authorList>
            <person name="Stajich J.E."/>
            <person name="Amses K."/>
            <person name="Simmons R."/>
            <person name="Seto K."/>
            <person name="Myers J."/>
            <person name="Bonds A."/>
            <person name="Quandt C.A."/>
            <person name="Barry K."/>
            <person name="Liu P."/>
            <person name="Grigoriev I."/>
            <person name="Longcore J.E."/>
            <person name="James T.Y."/>
        </authorList>
    </citation>
    <scope>NUCLEOTIDE SEQUENCE</scope>
    <source>
        <strain evidence="3">JEL0476</strain>
    </source>
</reference>
<dbReference type="InterPro" id="IPR036875">
    <property type="entry name" value="Znf_CCHC_sf"/>
</dbReference>
<dbReference type="PANTHER" id="PTHR46242:SF1">
    <property type="entry name" value="ZINC FINGER CCHC DOMAIN-CONTAINING PROTEIN 9"/>
    <property type="match status" value="1"/>
</dbReference>
<organism evidence="3 4">
    <name type="scientific">Clydaea vesicula</name>
    <dbReference type="NCBI Taxonomy" id="447962"/>
    <lineage>
        <taxon>Eukaryota</taxon>
        <taxon>Fungi</taxon>
        <taxon>Fungi incertae sedis</taxon>
        <taxon>Chytridiomycota</taxon>
        <taxon>Chytridiomycota incertae sedis</taxon>
        <taxon>Chytridiomycetes</taxon>
        <taxon>Lobulomycetales</taxon>
        <taxon>Lobulomycetaceae</taxon>
        <taxon>Clydaea</taxon>
    </lineage>
</organism>
<dbReference type="AlphaFoldDB" id="A0AAD5TZH1"/>